<accession>A0A1E3VXD2</accession>
<dbReference type="EMBL" id="LPWF01000023">
    <property type="protein sequence ID" value="ODR98169.1"/>
    <property type="molecule type" value="Genomic_DNA"/>
</dbReference>
<feature type="compositionally biased region" description="Polar residues" evidence="2">
    <location>
        <begin position="33"/>
        <end position="46"/>
    </location>
</feature>
<comment type="subcellular location">
    <subcellularLocation>
        <location evidence="1">Cell outer membrane</location>
        <topology evidence="1">Multi-pass membrane protein</topology>
    </subcellularLocation>
</comment>
<evidence type="ECO:0000256" key="3">
    <source>
        <dbReference type="SAM" id="SignalP"/>
    </source>
</evidence>
<dbReference type="AlphaFoldDB" id="A0A1E3VXD2"/>
<feature type="chain" id="PRO_5009138740" description="TonB-dependent receptor plug domain-containing protein" evidence="3">
    <location>
        <begin position="25"/>
        <end position="213"/>
    </location>
</feature>
<feature type="signal peptide" evidence="3">
    <location>
        <begin position="1"/>
        <end position="24"/>
    </location>
</feature>
<comment type="caution">
    <text evidence="5">The sequence shown here is derived from an EMBL/GenBank/DDBJ whole genome shotgun (WGS) entry which is preliminary data.</text>
</comment>
<dbReference type="Pfam" id="PF07715">
    <property type="entry name" value="Plug"/>
    <property type="match status" value="1"/>
</dbReference>
<dbReference type="Gene3D" id="2.170.130.10">
    <property type="entry name" value="TonB-dependent receptor, plug domain"/>
    <property type="match status" value="1"/>
</dbReference>
<evidence type="ECO:0000256" key="2">
    <source>
        <dbReference type="SAM" id="MobiDB-lite"/>
    </source>
</evidence>
<dbReference type="STRING" id="1774969.AUC69_09590"/>
<organism evidence="5 6">
    <name type="scientific">Methyloceanibacter superfactus</name>
    <dbReference type="NCBI Taxonomy" id="1774969"/>
    <lineage>
        <taxon>Bacteria</taxon>
        <taxon>Pseudomonadati</taxon>
        <taxon>Pseudomonadota</taxon>
        <taxon>Alphaproteobacteria</taxon>
        <taxon>Hyphomicrobiales</taxon>
        <taxon>Hyphomicrobiaceae</taxon>
        <taxon>Methyloceanibacter</taxon>
    </lineage>
</organism>
<dbReference type="InterPro" id="IPR012910">
    <property type="entry name" value="Plug_dom"/>
</dbReference>
<feature type="compositionally biased region" description="Low complexity" evidence="2">
    <location>
        <begin position="58"/>
        <end position="77"/>
    </location>
</feature>
<evidence type="ECO:0000256" key="1">
    <source>
        <dbReference type="PROSITE-ProRule" id="PRU01360"/>
    </source>
</evidence>
<evidence type="ECO:0000313" key="5">
    <source>
        <dbReference type="EMBL" id="ODR98169.1"/>
    </source>
</evidence>
<reference evidence="5 6" key="1">
    <citation type="journal article" date="2016" name="Environ. Microbiol.">
        <title>New Methyloceanibacter diversity from North Sea sediments includes methanotroph containing solely the soluble methane monooxygenase.</title>
        <authorList>
            <person name="Vekeman B."/>
            <person name="Kerckhof F.M."/>
            <person name="Cremers G."/>
            <person name="de Vos P."/>
            <person name="Vandamme P."/>
            <person name="Boon N."/>
            <person name="Op den Camp H.J."/>
            <person name="Heylen K."/>
        </authorList>
    </citation>
    <scope>NUCLEOTIDE SEQUENCE [LARGE SCALE GENOMIC DNA]</scope>
    <source>
        <strain evidence="5 6">R-67175</strain>
    </source>
</reference>
<dbReference type="SUPFAM" id="SSF56935">
    <property type="entry name" value="Porins"/>
    <property type="match status" value="1"/>
</dbReference>
<comment type="similarity">
    <text evidence="1">Belongs to the TonB-dependent receptor family.</text>
</comment>
<feature type="region of interest" description="Disordered" evidence="2">
    <location>
        <begin position="23"/>
        <end position="147"/>
    </location>
</feature>
<sequence length="213" mass="22049">MKKRLFGGALALGVAMFAPGESIAQTNEDESTVDGTASSVTDQPASGGSPADDDEIPPVEVIQPQVEPVPVPQAEAKPAPKPRARPAPRPVVAAPPPPPAEPLEPEFDIPNQIVQPLPGYYGPPGGEAAYERAMDSPQSPINPVNGIAPGNLQDFSSAASRVTRQQIDEQDPLTTNDILTRVPGVNIVADDGLARHGGIGVRGSPPGVRARCS</sequence>
<keyword evidence="1" id="KW-0472">Membrane</keyword>
<protein>
    <recommendedName>
        <fullName evidence="4">TonB-dependent receptor plug domain-containing protein</fullName>
    </recommendedName>
</protein>
<keyword evidence="1" id="KW-0813">Transport</keyword>
<keyword evidence="1" id="KW-0812">Transmembrane</keyword>
<feature type="compositionally biased region" description="Pro residues" evidence="2">
    <location>
        <begin position="87"/>
        <end position="102"/>
    </location>
</feature>
<dbReference type="InterPro" id="IPR039426">
    <property type="entry name" value="TonB-dep_rcpt-like"/>
</dbReference>
<dbReference type="GO" id="GO:0009279">
    <property type="term" value="C:cell outer membrane"/>
    <property type="evidence" value="ECO:0007669"/>
    <property type="project" value="UniProtKB-SubCell"/>
</dbReference>
<dbReference type="PROSITE" id="PS52016">
    <property type="entry name" value="TONB_DEPENDENT_REC_3"/>
    <property type="match status" value="1"/>
</dbReference>
<keyword evidence="1" id="KW-1134">Transmembrane beta strand</keyword>
<keyword evidence="6" id="KW-1185">Reference proteome</keyword>
<name>A0A1E3VXD2_9HYPH</name>
<feature type="domain" description="TonB-dependent receptor plug" evidence="4">
    <location>
        <begin position="152"/>
        <end position="204"/>
    </location>
</feature>
<keyword evidence="1" id="KW-0998">Cell outer membrane</keyword>
<dbReference type="Proteomes" id="UP000094472">
    <property type="component" value="Unassembled WGS sequence"/>
</dbReference>
<proteinExistence type="inferred from homology"/>
<gene>
    <name evidence="5" type="ORF">AUC69_09590</name>
</gene>
<keyword evidence="3" id="KW-0732">Signal</keyword>
<dbReference type="InterPro" id="IPR037066">
    <property type="entry name" value="Plug_dom_sf"/>
</dbReference>
<evidence type="ECO:0000313" key="6">
    <source>
        <dbReference type="Proteomes" id="UP000094472"/>
    </source>
</evidence>
<evidence type="ECO:0000259" key="4">
    <source>
        <dbReference type="Pfam" id="PF07715"/>
    </source>
</evidence>
<dbReference type="RefSeq" id="WP_069441391.1">
    <property type="nucleotide sequence ID" value="NZ_LPWF01000023.1"/>
</dbReference>
<dbReference type="OrthoDB" id="9760333at2"/>